<dbReference type="InterPro" id="IPR042257">
    <property type="entry name" value="DGOK_C"/>
</dbReference>
<accession>A0ABW3TCV0</accession>
<name>A0ABW3TCV0_9RHOB</name>
<evidence type="ECO:0000313" key="2">
    <source>
        <dbReference type="Proteomes" id="UP001597151"/>
    </source>
</evidence>
<reference evidence="2" key="1">
    <citation type="journal article" date="2019" name="Int. J. Syst. Evol. Microbiol.">
        <title>The Global Catalogue of Microorganisms (GCM) 10K type strain sequencing project: providing services to taxonomists for standard genome sequencing and annotation.</title>
        <authorList>
            <consortium name="The Broad Institute Genomics Platform"/>
            <consortium name="The Broad Institute Genome Sequencing Center for Infectious Disease"/>
            <person name="Wu L."/>
            <person name="Ma J."/>
        </authorList>
    </citation>
    <scope>NUCLEOTIDE SEQUENCE [LARGE SCALE GENOMIC DNA]</scope>
    <source>
        <strain evidence="2">CCUG 55328</strain>
    </source>
</reference>
<proteinExistence type="predicted"/>
<dbReference type="Proteomes" id="UP001597151">
    <property type="component" value="Unassembled WGS sequence"/>
</dbReference>
<evidence type="ECO:0000313" key="1">
    <source>
        <dbReference type="EMBL" id="MFD1195014.1"/>
    </source>
</evidence>
<dbReference type="Pfam" id="PF05035">
    <property type="entry name" value="DGOK"/>
    <property type="match status" value="1"/>
</dbReference>
<dbReference type="EMBL" id="JBHTKR010000004">
    <property type="protein sequence ID" value="MFD1195014.1"/>
    <property type="molecule type" value="Genomic_DNA"/>
</dbReference>
<protein>
    <submittedName>
        <fullName evidence="1">2-dehydro-3-deoxygalactonokinase</fullName>
    </submittedName>
</protein>
<dbReference type="RefSeq" id="WP_380791284.1">
    <property type="nucleotide sequence ID" value="NZ_JBHTKR010000004.1"/>
</dbReference>
<gene>
    <name evidence="1" type="ORF">ACFQ3C_10055</name>
</gene>
<comment type="caution">
    <text evidence="1">The sequence shown here is derived from an EMBL/GenBank/DDBJ whole genome shotgun (WGS) entry which is preliminary data.</text>
</comment>
<organism evidence="1 2">
    <name type="scientific">Seohaeicola saemankumensis</name>
    <dbReference type="NCBI Taxonomy" id="481181"/>
    <lineage>
        <taxon>Bacteria</taxon>
        <taxon>Pseudomonadati</taxon>
        <taxon>Pseudomonadota</taxon>
        <taxon>Alphaproteobacteria</taxon>
        <taxon>Rhodobacterales</taxon>
        <taxon>Roseobacteraceae</taxon>
        <taxon>Seohaeicola</taxon>
    </lineage>
</organism>
<dbReference type="InterPro" id="IPR007729">
    <property type="entry name" value="DGOK"/>
</dbReference>
<dbReference type="Gene3D" id="3.30.420.310">
    <property type="entry name" value="2-keto-3-deoxy-galactonokinase, C-terminal domain"/>
    <property type="match status" value="1"/>
</dbReference>
<sequence length="237" mass="25025">MAQDIWIGIAQNGTQAQGWRFDGARPVKDASGRTAQDVLAGLAETTATVIVQDGQGRQPVPAPVLTEAMPLTDLSQDRPRGLLPATARLQIAGSLSARPNWDGVICLPTQEATHWCQISADEVVSFQSALTPRLGQAMGAADVADADALADTMSRPERLSLHLRSATLADDRQAVAGHLLGAELAAMRAYWLGQRVIVIAQDTLYSGALGAQGVPVERVAPQDAMRAGLVALRGKFC</sequence>
<keyword evidence="2" id="KW-1185">Reference proteome</keyword>